<evidence type="ECO:0000256" key="1">
    <source>
        <dbReference type="SAM" id="Phobius"/>
    </source>
</evidence>
<feature type="transmembrane region" description="Helical" evidence="1">
    <location>
        <begin position="47"/>
        <end position="75"/>
    </location>
</feature>
<dbReference type="Proteomes" id="UP000887575">
    <property type="component" value="Unassembled WGS sequence"/>
</dbReference>
<dbReference type="WBParaSite" id="MBELARI_LOCUS13397">
    <property type="protein sequence ID" value="MBELARI_LOCUS13397"/>
    <property type="gene ID" value="MBELARI_LOCUS13397"/>
</dbReference>
<keyword evidence="2" id="KW-1185">Reference proteome</keyword>
<reference evidence="3" key="1">
    <citation type="submission" date="2024-02" db="UniProtKB">
        <authorList>
            <consortium name="WormBaseParasite"/>
        </authorList>
    </citation>
    <scope>IDENTIFICATION</scope>
</reference>
<dbReference type="InterPro" id="IPR019422">
    <property type="entry name" value="7TM_GPCR_serpentine_rcpt_Srh"/>
</dbReference>
<evidence type="ECO:0000313" key="2">
    <source>
        <dbReference type="Proteomes" id="UP000887575"/>
    </source>
</evidence>
<feature type="transmembrane region" description="Helical" evidence="1">
    <location>
        <begin position="95"/>
        <end position="117"/>
    </location>
</feature>
<keyword evidence="1" id="KW-0812">Transmembrane</keyword>
<organism evidence="2 3">
    <name type="scientific">Mesorhabditis belari</name>
    <dbReference type="NCBI Taxonomy" id="2138241"/>
    <lineage>
        <taxon>Eukaryota</taxon>
        <taxon>Metazoa</taxon>
        <taxon>Ecdysozoa</taxon>
        <taxon>Nematoda</taxon>
        <taxon>Chromadorea</taxon>
        <taxon>Rhabditida</taxon>
        <taxon>Rhabditina</taxon>
        <taxon>Rhabditomorpha</taxon>
        <taxon>Rhabditoidea</taxon>
        <taxon>Rhabditidae</taxon>
        <taxon>Mesorhabditinae</taxon>
        <taxon>Mesorhabditis</taxon>
    </lineage>
</organism>
<proteinExistence type="predicted"/>
<dbReference type="SUPFAM" id="SSF81321">
    <property type="entry name" value="Family A G protein-coupled receptor-like"/>
    <property type="match status" value="1"/>
</dbReference>
<keyword evidence="1" id="KW-0472">Membrane</keyword>
<protein>
    <submittedName>
        <fullName evidence="3">Uncharacterized protein</fullName>
    </submittedName>
</protein>
<dbReference type="Pfam" id="PF10318">
    <property type="entry name" value="7TM_GPCR_Srh"/>
    <property type="match status" value="1"/>
</dbReference>
<sequence length="155" mass="17773">MASFRSQTGYNWLHRWLLDLACCRKRSQSVILPTHVSGKTLELQKRLFTIILAQIIVVFVTLGAPMLNLLIFIFLKVFQINDSWYQKSPVVAAVNALSPLLGSYHSLLNSMIVIWVTKPYRYHLLNMLGIMKTLPKRPFHTNMTSRIGMKKVTGL</sequence>
<evidence type="ECO:0000313" key="3">
    <source>
        <dbReference type="WBParaSite" id="MBELARI_LOCUS13397"/>
    </source>
</evidence>
<dbReference type="AlphaFoldDB" id="A0AAF3EHC9"/>
<accession>A0AAF3EHC9</accession>
<keyword evidence="1" id="KW-1133">Transmembrane helix</keyword>
<name>A0AAF3EHC9_9BILA</name>